<keyword evidence="1" id="KW-0472">Membrane</keyword>
<accession>A0A0P1LNP0</accession>
<dbReference type="AlphaFoldDB" id="A0A0P1LNP0"/>
<dbReference type="Gene3D" id="1.10.645.10">
    <property type="entry name" value="Cytochrome-c3 Hydrogenase, chain B"/>
    <property type="match status" value="1"/>
</dbReference>
<dbReference type="STRING" id="1633631.GCA_001442925_01422"/>
<dbReference type="InterPro" id="IPR022885">
    <property type="entry name" value="NDH1_su_D/H"/>
</dbReference>
<comment type="subcellular location">
    <subcellularLocation>
        <location evidence="1">Cell membrane</location>
        <topology evidence="1">Peripheral membrane protein</topology>
        <orientation evidence="1">Cytoplasmic side</orientation>
    </subcellularLocation>
</comment>
<evidence type="ECO:0000313" key="3">
    <source>
        <dbReference type="EMBL" id="CUU06075.1"/>
    </source>
</evidence>
<accession>A0A0P1NX83</accession>
<keyword evidence="1" id="KW-0874">Quinone</keyword>
<comment type="catalytic activity">
    <reaction evidence="1">
        <text>a quinone + NADH + 5 H(+)(in) = a quinol + NAD(+) + 4 H(+)(out)</text>
        <dbReference type="Rhea" id="RHEA:57888"/>
        <dbReference type="ChEBI" id="CHEBI:15378"/>
        <dbReference type="ChEBI" id="CHEBI:24646"/>
        <dbReference type="ChEBI" id="CHEBI:57540"/>
        <dbReference type="ChEBI" id="CHEBI:57945"/>
        <dbReference type="ChEBI" id="CHEBI:132124"/>
    </reaction>
</comment>
<feature type="domain" description="NADH-quinone oxidoreductase subunit D" evidence="2">
    <location>
        <begin position="143"/>
        <end position="413"/>
    </location>
</feature>
<dbReference type="GO" id="GO:0051287">
    <property type="term" value="F:NAD binding"/>
    <property type="evidence" value="ECO:0007669"/>
    <property type="project" value="InterPro"/>
</dbReference>
<accession>A0A0P1MAB3</accession>
<gene>
    <name evidence="1" type="primary">nuoD</name>
    <name evidence="3" type="ORF">JGI4_01427</name>
</gene>
<accession>A0A0S4N5C7</accession>
<accession>A0A0P1M4K7</accession>
<dbReference type="Pfam" id="PF00346">
    <property type="entry name" value="Complex1_49kDa"/>
    <property type="match status" value="1"/>
</dbReference>
<dbReference type="InterPro" id="IPR029014">
    <property type="entry name" value="NiFe-Hase_large"/>
</dbReference>
<dbReference type="GO" id="GO:0005886">
    <property type="term" value="C:plasma membrane"/>
    <property type="evidence" value="ECO:0007669"/>
    <property type="project" value="UniProtKB-SubCell"/>
</dbReference>
<dbReference type="InterPro" id="IPR001135">
    <property type="entry name" value="NADH_Q_OxRdtase_suD"/>
</dbReference>
<comment type="subunit">
    <text evidence="1">NDH-1 is composed of 14 different subunits. Subunits NuoB, C, D, E, F, and G constitute the peripheral sector of the complex.</text>
</comment>
<keyword evidence="1" id="KW-0520">NAD</keyword>
<dbReference type="SUPFAM" id="SSF56762">
    <property type="entry name" value="HydB/Nqo4-like"/>
    <property type="match status" value="1"/>
</dbReference>
<evidence type="ECO:0000313" key="4">
    <source>
        <dbReference type="Proteomes" id="UP000182011"/>
    </source>
</evidence>
<accession>A0A0P1LN21</accession>
<proteinExistence type="inferred from homology"/>
<dbReference type="GO" id="GO:0048038">
    <property type="term" value="F:quinone binding"/>
    <property type="evidence" value="ECO:0007669"/>
    <property type="project" value="UniProtKB-KW"/>
</dbReference>
<sequence>MEERMDKIVESLSRRNIEAEVRRDPLGTEMILNVGPQHPATHGVLRLVLKLDGEYIVDAVPELGYLHRGKEKIAENMTFLEFLPHTDRMDYLAPLSNNTAYMLAVEKLFGVEAPKRAQYIRVILNELSRIASHLVWLGTFAMDVGALTVFMWCFREREKILSILDLVTGVRFTTSYARIGGVAQDITDEAIHAIKEFIDNFPKELEQCEKLLNKNRIFIERTDGIGVITKEQAIDIGLSGPNLRAVGVPRDLRKDEPYLVYGELDFDIPVYEEGDCLARYYVRLDEMKESVKIVRQCIEKLPPGPVKADEPKATHPKKEKIYTKMEELIHDFILTNFGGTPPVGEVYHAVENPKGELGFYIVSDGTGYPWRLKVRSPSFTNIQALPLMLKGHMIADLVVIIGSIDPVMGEADK</sequence>
<comment type="function">
    <text evidence="1">NDH-1 shuttles electrons from NADH, via FMN and iron-sulfur (Fe-S) centers, to quinones in the respiratory chain. The immediate electron acceptor for the enzyme in this species is believed to be ubiquinone. Couples the redox reaction to proton translocation (for every two electrons transferred, four hydrogen ions are translocated across the cytoplasmic membrane), and thus conserves the redox energy in a proton gradient.</text>
</comment>
<accession>A0A0P1P7N4</accession>
<reference evidence="3 4" key="1">
    <citation type="submission" date="2015-11" db="EMBL/GenBank/DDBJ databases">
        <authorList>
            <person name="Zhang Y."/>
            <person name="Guo Z."/>
        </authorList>
    </citation>
    <scope>NUCLEOTIDE SEQUENCE [LARGE SCALE GENOMIC DNA]</scope>
    <source>
        <strain evidence="3">JGI-4</strain>
    </source>
</reference>
<dbReference type="EC" id="7.1.1.-" evidence="1"/>
<dbReference type="NCBIfam" id="TIGR01962">
    <property type="entry name" value="NuoD"/>
    <property type="match status" value="1"/>
</dbReference>
<keyword evidence="1" id="KW-0813">Transport</keyword>
<dbReference type="HAMAP" id="MF_01358">
    <property type="entry name" value="NDH1_NuoD"/>
    <property type="match status" value="1"/>
</dbReference>
<evidence type="ECO:0000259" key="2">
    <source>
        <dbReference type="Pfam" id="PF00346"/>
    </source>
</evidence>
<dbReference type="NCBIfam" id="NF004739">
    <property type="entry name" value="PRK06075.1"/>
    <property type="match status" value="1"/>
</dbReference>
<name>A0A0P1LNP0_9BACT</name>
<dbReference type="EMBL" id="FAOP01000005">
    <property type="protein sequence ID" value="CUU06075.1"/>
    <property type="molecule type" value="Genomic_DNA"/>
</dbReference>
<dbReference type="Proteomes" id="UP000182011">
    <property type="component" value="Unassembled WGS sequence"/>
</dbReference>
<dbReference type="PANTHER" id="PTHR11993:SF10">
    <property type="entry name" value="NADH DEHYDROGENASE [UBIQUINONE] IRON-SULFUR PROTEIN 2, MITOCHONDRIAL"/>
    <property type="match status" value="1"/>
</dbReference>
<dbReference type="GO" id="GO:0050136">
    <property type="term" value="F:NADH dehydrogenase (quinone) (non-electrogenic) activity"/>
    <property type="evidence" value="ECO:0007669"/>
    <property type="project" value="UniProtKB-UniRule"/>
</dbReference>
<evidence type="ECO:0000256" key="1">
    <source>
        <dbReference type="HAMAP-Rule" id="MF_01358"/>
    </source>
</evidence>
<protein>
    <recommendedName>
        <fullName evidence="1">NADH-quinone oxidoreductase subunit D</fullName>
        <ecNumber evidence="1">7.1.1.-</ecNumber>
    </recommendedName>
    <alternativeName>
        <fullName evidence="1">NADH dehydrogenase I subunit D</fullName>
    </alternativeName>
    <alternativeName>
        <fullName evidence="1">NDH-1 subunit D</fullName>
    </alternativeName>
</protein>
<dbReference type="OrthoDB" id="9801496at2"/>
<dbReference type="PANTHER" id="PTHR11993">
    <property type="entry name" value="NADH-UBIQUINONE OXIDOREDUCTASE 49 KDA SUBUNIT"/>
    <property type="match status" value="1"/>
</dbReference>
<comment type="similarity">
    <text evidence="1">Belongs to the complex I 49 kDa subunit family.</text>
</comment>
<keyword evidence="1" id="KW-0830">Ubiquinone</keyword>
<keyword evidence="1" id="KW-1278">Translocase</keyword>
<keyword evidence="1" id="KW-1003">Cell membrane</keyword>
<accession>A0A0N7MRD2</accession>
<organism evidence="3 4">
    <name type="scientific">Candidatus Kryptonium thompsonii</name>
    <dbReference type="NCBI Taxonomy" id="1633631"/>
    <lineage>
        <taxon>Bacteria</taxon>
        <taxon>Pseudomonadati</taxon>
        <taxon>Candidatus Kryptoniota</taxon>
        <taxon>Candidatus Kryptonium</taxon>
    </lineage>
</organism>